<dbReference type="EMBL" id="CATOUU010000248">
    <property type="protein sequence ID" value="CAI9922383.1"/>
    <property type="molecule type" value="Genomic_DNA"/>
</dbReference>
<dbReference type="EMBL" id="CAXDID020000024">
    <property type="protein sequence ID" value="CAL5990020.1"/>
    <property type="molecule type" value="Genomic_DNA"/>
</dbReference>
<gene>
    <name evidence="1" type="ORF">HINF_LOCUS10028</name>
    <name evidence="2" type="ORF">HINF_LOCUS11145</name>
</gene>
<evidence type="ECO:0000313" key="1">
    <source>
        <dbReference type="EMBL" id="CAI9922383.1"/>
    </source>
</evidence>
<evidence type="ECO:0000313" key="2">
    <source>
        <dbReference type="EMBL" id="CAL5990020.1"/>
    </source>
</evidence>
<dbReference type="SMART" id="SM01411">
    <property type="entry name" value="Ephrin_rec_like"/>
    <property type="match status" value="10"/>
</dbReference>
<dbReference type="SUPFAM" id="SSF57184">
    <property type="entry name" value="Growth factor receptor domain"/>
    <property type="match status" value="3"/>
</dbReference>
<name>A0AA86NNT9_9EUKA</name>
<organism evidence="1">
    <name type="scientific">Hexamita inflata</name>
    <dbReference type="NCBI Taxonomy" id="28002"/>
    <lineage>
        <taxon>Eukaryota</taxon>
        <taxon>Metamonada</taxon>
        <taxon>Diplomonadida</taxon>
        <taxon>Hexamitidae</taxon>
        <taxon>Hexamitinae</taxon>
        <taxon>Hexamita</taxon>
    </lineage>
</organism>
<comment type="caution">
    <text evidence="1">The sequence shown here is derived from an EMBL/GenBank/DDBJ whole genome shotgun (WGS) entry which is preliminary data.</text>
</comment>
<dbReference type="Proteomes" id="UP001642409">
    <property type="component" value="Unassembled WGS sequence"/>
</dbReference>
<dbReference type="InterPro" id="IPR009030">
    <property type="entry name" value="Growth_fac_rcpt_cys_sf"/>
</dbReference>
<accession>A0AA86NNT9</accession>
<protein>
    <submittedName>
        <fullName evidence="1">Uncharacterized protein</fullName>
    </submittedName>
</protein>
<reference evidence="1" key="1">
    <citation type="submission" date="2023-06" db="EMBL/GenBank/DDBJ databases">
        <authorList>
            <person name="Kurt Z."/>
        </authorList>
    </citation>
    <scope>NUCLEOTIDE SEQUENCE</scope>
</reference>
<evidence type="ECO:0000313" key="3">
    <source>
        <dbReference type="Proteomes" id="UP001642409"/>
    </source>
</evidence>
<keyword evidence="3" id="KW-1185">Reference proteome</keyword>
<proteinExistence type="predicted"/>
<reference evidence="2 3" key="2">
    <citation type="submission" date="2024-07" db="EMBL/GenBank/DDBJ databases">
        <authorList>
            <person name="Akdeniz Z."/>
        </authorList>
    </citation>
    <scope>NUCLEOTIDE SEQUENCE [LARGE SCALE GENOMIC DNA]</scope>
</reference>
<sequence>MLPVISTIAFQVFSAADFEFCYNFVFETPFRETVVINEVISFDNTATRAACKQTTNVLFKETSKRIIQLQITANVHVNQAFSIFHYIYSDIVIQDSKIDLTLIDGTNADVSIVNWAVSEYAIEIFQSNISVTSSLAFNSFMLLNTEKDLLINRSQIQYALSGTVSRFYGISKELFGSKIENTTFDFQVSSTKGWAMVETQVGALTLKNITLSGILSGTDVYGLVDEAQSTVSVDTVIFKLTLNALSQACAFVNQATTGKVTYKDISYPGIPGSPLNPSIVFGSSIQCPCFEGAQLTKGVCYCTPESKFDSANSICKCDSGLPLMNGLCKCPENSVLQNKNCVCQPTNSVMKNGVCTCDSSSFQTSAAGQTLTCQKCPDGATSESGTTCTCSGDYYYKPDNTCNKCPDNSIINNITNVCICDSHSYEVSSSGGLPTCFKCPDTATPNQSEKTCTCPNSFFYSGSVTNLCVKCGENSSVQNNVCVCNVNSYEVSDNAGSLVCFTCPVNSVSQNDSKTCLCNGNFFYKSSDSSCIECPADSSPDNTKQTCVCANFKQYISATPACQSCPLNNYYVLATNSCTPCPANQFYNSSNNFCVACLANSAVSGNGCACNSDSFQVSKIDGVATCTQCLENSHVSGAGCVCNADSYQTTINSGVVTCTQCPPGISDINGDQTSCVCKNDFFYTPSGNSCTACPDHSKVSNNICNCVPEAYTESVSGLVPKCFLCPANSNPDNTTKTCVCIGNFFYSSVGNSCTECPANSNVIDNVCTCNVISGQSMQSGSCQCINANAFVSGSACVCPTYAPLVSTTCTCPANSVIVSNACQCNPDSFTLSISGNTLVCQACPANSAPDAGQTTCDCSGNNFYSSSNNSCTACGANSTVQNNICVCNANSYEVSDNAGSLVCFTCPVNSVSQNDSKTCLCNGNFFYKSSDSSCIECPADSSPDNTKQTCVCANFKQYISATPTCQSCPLNNYYELSSNSCVPCDSGKFYNSSNNVCVSCLLNSHVDGNGCTCDSNSFQVSKVDGVATCTKCPDASAPDAGQTTCVCNTYFQYISASNTCQACPLNNFYVPGSNSCSPCPVNQFYDISSNLCVACLANSAVSGTGCVCNADSYQVSLVNGVATCTQCPSGSTINTGKTSCDCTGLFFYTSSNNSCTACPTYTKEVTNNVCICHDAANTQVVNNVCTCKVTYQYIELVHSTPPSCWCPYDCSTISNNACVLSGKVIDPTGSPLSPPSPKCVSSCSYPKVNLVNGYCNCPVGATWDTVSKSCKCTAQYKYGSNVLQYPFWGIGVGLGWVDDAQGGMRCCSSNDLNRGDNYIYYLCNDIASSDYASVGSNNNKGWVCYGACSPNIGNKRTGN</sequence>